<sequence length="326" mass="37532">MYPLKFNNIYLNKVWGGRGLKKFRDNLPKGDIGESWDIAFHQDLISVIKNGELKGKTLKDAIDLYKNKLMGDCIFDRYKDFPLLLKIISAEKKLSIQVHPGEKDILDSKESPKKEAWYVMEAKVGSYIILGSKIKDKAVIRKVIDNGTVEDYLYKVPVKKGDVFYIDSGMIHAIGKGVTLIEIQENSDTTYRLYDYNRGRKLDLEKGMNCVNLDIKPNKKSGLKVQLKNCSKTYCFLSEAFAMEKYEVYYFLKEKSDKERFFIFTCVDGQGQINYSEGRQNLNRGDSILIPAYMGDYTLRGNMNLLKFYIPDIEKSINSIVNIIKC</sequence>
<dbReference type="AlphaFoldDB" id="A0A0D1C2U2"/>
<evidence type="ECO:0000313" key="9">
    <source>
        <dbReference type="EMBL" id="KIS25396.1"/>
    </source>
</evidence>
<dbReference type="GO" id="GO:0005975">
    <property type="term" value="P:carbohydrate metabolic process"/>
    <property type="evidence" value="ECO:0007669"/>
    <property type="project" value="InterPro"/>
</dbReference>
<evidence type="ECO:0000259" key="8">
    <source>
        <dbReference type="Pfam" id="PF21621"/>
    </source>
</evidence>
<keyword evidence="2 5" id="KW-0862">Zinc</keyword>
<feature type="active site" evidence="6">
    <location>
        <position position="192"/>
    </location>
</feature>
<dbReference type="Pfam" id="PF20511">
    <property type="entry name" value="PMI_typeI_cat"/>
    <property type="match status" value="1"/>
</dbReference>
<feature type="binding site" evidence="5">
    <location>
        <position position="99"/>
    </location>
    <ligand>
        <name>Zn(2+)</name>
        <dbReference type="ChEBI" id="CHEBI:29105"/>
    </ligand>
</feature>
<evidence type="ECO:0000256" key="3">
    <source>
        <dbReference type="ARBA" id="ARBA00029741"/>
    </source>
</evidence>
<protein>
    <recommendedName>
        <fullName evidence="3">Phosphohexomutase</fullName>
    </recommendedName>
    <alternativeName>
        <fullName evidence="4">Phosphomannose isomerase</fullName>
    </alternativeName>
</protein>
<dbReference type="PIRSF" id="PIRSF036894">
    <property type="entry name" value="PMI_Firm_short"/>
    <property type="match status" value="1"/>
</dbReference>
<evidence type="ECO:0000256" key="4">
    <source>
        <dbReference type="ARBA" id="ARBA00030762"/>
    </source>
</evidence>
<dbReference type="OrthoDB" id="9808275at2"/>
<dbReference type="Gene3D" id="2.60.120.10">
    <property type="entry name" value="Jelly Rolls"/>
    <property type="match status" value="2"/>
</dbReference>
<dbReference type="PANTHER" id="PTHR42742">
    <property type="entry name" value="TRANSCRIPTIONAL REPRESSOR MPRA"/>
    <property type="match status" value="1"/>
</dbReference>
<keyword evidence="1 5" id="KW-0479">Metal-binding</keyword>
<name>A0A0D1C2U2_CLOBO</name>
<dbReference type="Proteomes" id="UP000032250">
    <property type="component" value="Unassembled WGS sequence"/>
</dbReference>
<dbReference type="PATRIC" id="fig|1379739.3.peg.733"/>
<dbReference type="GO" id="GO:0004476">
    <property type="term" value="F:mannose-6-phosphate isomerase activity"/>
    <property type="evidence" value="ECO:0007669"/>
    <property type="project" value="InterPro"/>
</dbReference>
<organism evidence="9 10">
    <name type="scientific">Clostridium botulinum B2 450</name>
    <dbReference type="NCBI Taxonomy" id="1379739"/>
    <lineage>
        <taxon>Bacteria</taxon>
        <taxon>Bacillati</taxon>
        <taxon>Bacillota</taxon>
        <taxon>Clostridia</taxon>
        <taxon>Eubacteriales</taxon>
        <taxon>Clostridiaceae</taxon>
        <taxon>Clostridium</taxon>
    </lineage>
</organism>
<dbReference type="EMBL" id="JXSU01000006">
    <property type="protein sequence ID" value="KIS25396.1"/>
    <property type="molecule type" value="Genomic_DNA"/>
</dbReference>
<dbReference type="InterPro" id="IPR014628">
    <property type="entry name" value="Man6P_isomerase_Firm_short"/>
</dbReference>
<dbReference type="InterPro" id="IPR014710">
    <property type="entry name" value="RmlC-like_jellyroll"/>
</dbReference>
<evidence type="ECO:0000256" key="2">
    <source>
        <dbReference type="ARBA" id="ARBA00022833"/>
    </source>
</evidence>
<dbReference type="HOGENOM" id="CLU_020529_0_1_9"/>
<evidence type="ECO:0000259" key="7">
    <source>
        <dbReference type="Pfam" id="PF20511"/>
    </source>
</evidence>
<reference evidence="9 10" key="1">
    <citation type="submission" date="2014-06" db="EMBL/GenBank/DDBJ databases">
        <title>Genome characterization of distinct group I Clostridium botulinum lineages.</title>
        <authorList>
            <person name="Giordani F."/>
            <person name="Anselmo A."/>
            <person name="Fillo S."/>
            <person name="Palozzi A.M."/>
            <person name="Fortunato A."/>
            <person name="Gentile B."/>
            <person name="Ciammaruconi A."/>
            <person name="Anniballi F."/>
            <person name="De Medici D."/>
            <person name="Lista F."/>
        </authorList>
    </citation>
    <scope>NUCLEOTIDE SEQUENCE [LARGE SCALE GENOMIC DNA]</scope>
    <source>
        <strain evidence="9 10">B2 450</strain>
    </source>
</reference>
<dbReference type="InterPro" id="IPR051804">
    <property type="entry name" value="Carb_Metab_Reg_Kinase/Isom"/>
</dbReference>
<evidence type="ECO:0000256" key="1">
    <source>
        <dbReference type="ARBA" id="ARBA00022723"/>
    </source>
</evidence>
<proteinExistence type="predicted"/>
<comment type="caution">
    <text evidence="9">The sequence shown here is derived from an EMBL/GenBank/DDBJ whole genome shotgun (WGS) entry which is preliminary data.</text>
</comment>
<evidence type="ECO:0000256" key="6">
    <source>
        <dbReference type="PIRSR" id="PIRSR036894-2"/>
    </source>
</evidence>
<dbReference type="CDD" id="cd07010">
    <property type="entry name" value="cupin_PMI_type_I_N_bac"/>
    <property type="match status" value="1"/>
</dbReference>
<gene>
    <name evidence="9" type="ORF">N495_02125</name>
</gene>
<evidence type="ECO:0000313" key="10">
    <source>
        <dbReference type="Proteomes" id="UP000032250"/>
    </source>
</evidence>
<dbReference type="PANTHER" id="PTHR42742:SF3">
    <property type="entry name" value="FRUCTOKINASE"/>
    <property type="match status" value="1"/>
</dbReference>
<evidence type="ECO:0000256" key="5">
    <source>
        <dbReference type="PIRSR" id="PIRSR036894-1"/>
    </source>
</evidence>
<comment type="cofactor">
    <cofactor evidence="5">
        <name>Zn(2+)</name>
        <dbReference type="ChEBI" id="CHEBI:29105"/>
    </cofactor>
    <text evidence="5">Binds 1 zinc ion per subunit.</text>
</comment>
<keyword evidence="9" id="KW-0413">Isomerase</keyword>
<feature type="domain" description="Phosphomannose isomerase type I catalytic" evidence="7">
    <location>
        <begin position="5"/>
        <end position="103"/>
    </location>
</feature>
<dbReference type="InterPro" id="IPR049071">
    <property type="entry name" value="MPI_cupin_dom"/>
</dbReference>
<dbReference type="GO" id="GO:0008270">
    <property type="term" value="F:zinc ion binding"/>
    <property type="evidence" value="ECO:0007669"/>
    <property type="project" value="InterPro"/>
</dbReference>
<feature type="domain" description="Mannose-6-phosphate isomerase cupin" evidence="8">
    <location>
        <begin position="233"/>
        <end position="309"/>
    </location>
</feature>
<feature type="binding site" evidence="5">
    <location>
        <position position="172"/>
    </location>
    <ligand>
        <name>Zn(2+)</name>
        <dbReference type="ChEBI" id="CHEBI:29105"/>
    </ligand>
</feature>
<accession>A0A0D1C2U2</accession>
<dbReference type="SUPFAM" id="SSF51182">
    <property type="entry name" value="RmlC-like cupins"/>
    <property type="match status" value="1"/>
</dbReference>
<dbReference type="InterPro" id="IPR046457">
    <property type="entry name" value="PMI_typeI_cat"/>
</dbReference>
<feature type="binding site" evidence="5">
    <location>
        <position position="115"/>
    </location>
    <ligand>
        <name>Zn(2+)</name>
        <dbReference type="ChEBI" id="CHEBI:29105"/>
    </ligand>
</feature>
<dbReference type="Pfam" id="PF21621">
    <property type="entry name" value="MPI_cupin_dom"/>
    <property type="match status" value="1"/>
</dbReference>
<dbReference type="InterPro" id="IPR011051">
    <property type="entry name" value="RmlC_Cupin_sf"/>
</dbReference>
<dbReference type="RefSeq" id="WP_043031160.1">
    <property type="nucleotide sequence ID" value="NZ_JXSU01000006.1"/>
</dbReference>